<keyword evidence="4" id="KW-1185">Reference proteome</keyword>
<dbReference type="EMBL" id="PIUM01000026">
    <property type="protein sequence ID" value="PKU22871.1"/>
    <property type="molecule type" value="Genomic_DNA"/>
</dbReference>
<dbReference type="Proteomes" id="UP000233293">
    <property type="component" value="Unassembled WGS sequence"/>
</dbReference>
<dbReference type="PANTHER" id="PTHR33279">
    <property type="entry name" value="SULFUR CARRIER PROTEIN YEDF-RELATED"/>
    <property type="match status" value="1"/>
</dbReference>
<name>A0A2N3PR50_9PROT</name>
<dbReference type="PANTHER" id="PTHR33279:SF6">
    <property type="entry name" value="SULFUR CARRIER PROTEIN YEDF-RELATED"/>
    <property type="match status" value="1"/>
</dbReference>
<organism evidence="3 4">
    <name type="scientific">Telmatospirillum siberiense</name>
    <dbReference type="NCBI Taxonomy" id="382514"/>
    <lineage>
        <taxon>Bacteria</taxon>
        <taxon>Pseudomonadati</taxon>
        <taxon>Pseudomonadota</taxon>
        <taxon>Alphaproteobacteria</taxon>
        <taxon>Rhodospirillales</taxon>
        <taxon>Rhodospirillaceae</taxon>
        <taxon>Telmatospirillum</taxon>
    </lineage>
</organism>
<dbReference type="InterPro" id="IPR036868">
    <property type="entry name" value="TusA-like_sf"/>
</dbReference>
<dbReference type="SUPFAM" id="SSF64307">
    <property type="entry name" value="SirA-like"/>
    <property type="match status" value="1"/>
</dbReference>
<comment type="caution">
    <text evidence="3">The sequence shown here is derived from an EMBL/GenBank/DDBJ whole genome shotgun (WGS) entry which is preliminary data.</text>
</comment>
<proteinExistence type="inferred from homology"/>
<dbReference type="InterPro" id="IPR001455">
    <property type="entry name" value="TusA-like"/>
</dbReference>
<evidence type="ECO:0000313" key="3">
    <source>
        <dbReference type="EMBL" id="PKU22871.1"/>
    </source>
</evidence>
<accession>A0A2N3PR50</accession>
<evidence type="ECO:0000256" key="1">
    <source>
        <dbReference type="ARBA" id="ARBA00008984"/>
    </source>
</evidence>
<dbReference type="OrthoDB" id="9797551at2"/>
<dbReference type="Gene3D" id="3.30.110.40">
    <property type="entry name" value="TusA-like domain"/>
    <property type="match status" value="1"/>
</dbReference>
<evidence type="ECO:0000313" key="4">
    <source>
        <dbReference type="Proteomes" id="UP000233293"/>
    </source>
</evidence>
<feature type="domain" description="UPF0033" evidence="2">
    <location>
        <begin position="6"/>
        <end position="30"/>
    </location>
</feature>
<dbReference type="AlphaFoldDB" id="A0A2N3PR50"/>
<sequence length="81" mass="9067">MSDTLLDVRGLSCPLPVLRAKKTLKTVPHGGVLTVMATDPSSVRDFQIFCEQTGHRLEDWSEDDDGVFRYRIRKVETGGAF</sequence>
<comment type="similarity">
    <text evidence="1">Belongs to the sulfur carrier protein TusA family.</text>
</comment>
<dbReference type="Pfam" id="PF01206">
    <property type="entry name" value="TusA"/>
    <property type="match status" value="1"/>
</dbReference>
<evidence type="ECO:0000259" key="2">
    <source>
        <dbReference type="PROSITE" id="PS01148"/>
    </source>
</evidence>
<dbReference type="CDD" id="cd00291">
    <property type="entry name" value="SirA_YedF_YeeD"/>
    <property type="match status" value="1"/>
</dbReference>
<gene>
    <name evidence="3" type="ORF">CWS72_19655</name>
</gene>
<protein>
    <recommendedName>
        <fullName evidence="2">UPF0033 domain-containing protein</fullName>
    </recommendedName>
</protein>
<dbReference type="PROSITE" id="PS01148">
    <property type="entry name" value="UPF0033"/>
    <property type="match status" value="1"/>
</dbReference>
<dbReference type="RefSeq" id="WP_101252344.1">
    <property type="nucleotide sequence ID" value="NZ_PIUM01000026.1"/>
</dbReference>
<reference evidence="4" key="1">
    <citation type="submission" date="2017-12" db="EMBL/GenBank/DDBJ databases">
        <title>Draft genome sequence of Telmatospirillum siberiense 26-4b1T, an acidotolerant peatland alphaproteobacterium potentially involved in sulfur cycling.</title>
        <authorList>
            <person name="Hausmann B."/>
            <person name="Pjevac P."/>
            <person name="Schreck K."/>
            <person name="Herbold C.W."/>
            <person name="Daims H."/>
            <person name="Wagner M."/>
            <person name="Pester M."/>
            <person name="Loy A."/>
        </authorList>
    </citation>
    <scope>NUCLEOTIDE SEQUENCE [LARGE SCALE GENOMIC DNA]</scope>
    <source>
        <strain evidence="4">26-4b1</strain>
    </source>
</reference>